<proteinExistence type="predicted"/>
<evidence type="ECO:0000313" key="9">
    <source>
        <dbReference type="Proteomes" id="UP000272051"/>
    </source>
</evidence>
<dbReference type="AlphaFoldDB" id="A0A497EZK0"/>
<keyword evidence="5" id="KW-0460">Magnesium</keyword>
<dbReference type="Proteomes" id="UP000278475">
    <property type="component" value="Unassembled WGS sequence"/>
</dbReference>
<dbReference type="InterPro" id="IPR051749">
    <property type="entry name" value="PINc/VapC_TA_RNase"/>
</dbReference>
<evidence type="ECO:0000256" key="2">
    <source>
        <dbReference type="ARBA" id="ARBA00022722"/>
    </source>
</evidence>
<dbReference type="PANTHER" id="PTHR42740:SF1">
    <property type="entry name" value="RIBONUCLEASE VAPC3"/>
    <property type="match status" value="1"/>
</dbReference>
<dbReference type="Pfam" id="PF01850">
    <property type="entry name" value="PIN"/>
    <property type="match status" value="1"/>
</dbReference>
<dbReference type="PANTHER" id="PTHR42740">
    <property type="entry name" value="RIBONUCLEASE VAPC3"/>
    <property type="match status" value="1"/>
</dbReference>
<dbReference type="EMBL" id="QMQV01000013">
    <property type="protein sequence ID" value="RLE50094.1"/>
    <property type="molecule type" value="Genomic_DNA"/>
</dbReference>
<keyword evidence="2" id="KW-0540">Nuclease</keyword>
<dbReference type="InterPro" id="IPR029060">
    <property type="entry name" value="PIN-like_dom_sf"/>
</dbReference>
<evidence type="ECO:0000256" key="4">
    <source>
        <dbReference type="ARBA" id="ARBA00022801"/>
    </source>
</evidence>
<organism evidence="8 9">
    <name type="scientific">Thermoproteota archaeon</name>
    <dbReference type="NCBI Taxonomy" id="2056631"/>
    <lineage>
        <taxon>Archaea</taxon>
        <taxon>Thermoproteota</taxon>
    </lineage>
</organism>
<gene>
    <name evidence="7" type="ORF">DRJ31_02490</name>
    <name evidence="8" type="ORF">DRJ33_03685</name>
</gene>
<dbReference type="SUPFAM" id="SSF88723">
    <property type="entry name" value="PIN domain-like"/>
    <property type="match status" value="1"/>
</dbReference>
<keyword evidence="1" id="KW-1277">Toxin-antitoxin system</keyword>
<dbReference type="Proteomes" id="UP000272051">
    <property type="component" value="Unassembled WGS sequence"/>
</dbReference>
<feature type="domain" description="PIN" evidence="6">
    <location>
        <begin position="23"/>
        <end position="108"/>
    </location>
</feature>
<dbReference type="GO" id="GO:0004540">
    <property type="term" value="F:RNA nuclease activity"/>
    <property type="evidence" value="ECO:0007669"/>
    <property type="project" value="TreeGrafter"/>
</dbReference>
<accession>A0A497EZK0</accession>
<evidence type="ECO:0000259" key="6">
    <source>
        <dbReference type="Pfam" id="PF01850"/>
    </source>
</evidence>
<reference evidence="9 10" key="1">
    <citation type="submission" date="2018-06" db="EMBL/GenBank/DDBJ databases">
        <title>Extensive metabolic versatility and redundancy in microbially diverse, dynamic hydrothermal sediments.</title>
        <authorList>
            <person name="Dombrowski N."/>
            <person name="Teske A."/>
            <person name="Baker B.J."/>
        </authorList>
    </citation>
    <scope>NUCLEOTIDE SEQUENCE [LARGE SCALE GENOMIC DNA]</scope>
    <source>
        <strain evidence="8">B34_G17</strain>
        <strain evidence="7">B66_G16</strain>
    </source>
</reference>
<evidence type="ECO:0000256" key="1">
    <source>
        <dbReference type="ARBA" id="ARBA00022649"/>
    </source>
</evidence>
<name>A0A497EZK0_9CREN</name>
<dbReference type="GO" id="GO:0016787">
    <property type="term" value="F:hydrolase activity"/>
    <property type="evidence" value="ECO:0007669"/>
    <property type="project" value="UniProtKB-KW"/>
</dbReference>
<evidence type="ECO:0000256" key="3">
    <source>
        <dbReference type="ARBA" id="ARBA00022723"/>
    </source>
</evidence>
<dbReference type="InterPro" id="IPR002716">
    <property type="entry name" value="PIN_dom"/>
</dbReference>
<protein>
    <submittedName>
        <fullName evidence="8">Type II toxin-antitoxin system VapC family toxin</fullName>
    </submittedName>
</protein>
<evidence type="ECO:0000256" key="5">
    <source>
        <dbReference type="ARBA" id="ARBA00022842"/>
    </source>
</evidence>
<comment type="caution">
    <text evidence="8">The sequence shown here is derived from an EMBL/GenBank/DDBJ whole genome shotgun (WGS) entry which is preliminary data.</text>
</comment>
<evidence type="ECO:0000313" key="7">
    <source>
        <dbReference type="EMBL" id="RLE50094.1"/>
    </source>
</evidence>
<evidence type="ECO:0000313" key="10">
    <source>
        <dbReference type="Proteomes" id="UP000278475"/>
    </source>
</evidence>
<dbReference type="EMBL" id="QMQX01000051">
    <property type="protein sequence ID" value="RLE52489.1"/>
    <property type="molecule type" value="Genomic_DNA"/>
</dbReference>
<evidence type="ECO:0000313" key="8">
    <source>
        <dbReference type="EMBL" id="RLE52489.1"/>
    </source>
</evidence>
<dbReference type="Gene3D" id="3.40.50.1010">
    <property type="entry name" value="5'-nuclease"/>
    <property type="match status" value="1"/>
</dbReference>
<keyword evidence="3" id="KW-0479">Metal-binding</keyword>
<dbReference type="GO" id="GO:0046872">
    <property type="term" value="F:metal ion binding"/>
    <property type="evidence" value="ECO:0007669"/>
    <property type="project" value="UniProtKB-KW"/>
</dbReference>
<keyword evidence="4" id="KW-0378">Hydrolase</keyword>
<sequence length="118" mass="13803">MKVLIDTDKLIDIEKGVEELPEAENYISVITLYEYIRGRIDYEEAKRVLEDAFTVLPLSNDVLVKATEIWRDLKLKGYVIDDRDLLIGATAIVHGLKLHTRNYKHFERLVQYGLEFYT</sequence>
<dbReference type="CDD" id="cd09881">
    <property type="entry name" value="PIN_VapC4-5_FitB-like"/>
    <property type="match status" value="1"/>
</dbReference>